<evidence type="ECO:0000259" key="9">
    <source>
        <dbReference type="PROSITE" id="PS51987"/>
    </source>
</evidence>
<dbReference type="OrthoDB" id="3277468at2"/>
<protein>
    <submittedName>
        <fullName evidence="10">Glutamine synthetase</fullName>
    </submittedName>
</protein>
<comment type="similarity">
    <text evidence="1 5 6">Belongs to the glutamine synthetase family.</text>
</comment>
<evidence type="ECO:0000256" key="1">
    <source>
        <dbReference type="ARBA" id="ARBA00009897"/>
    </source>
</evidence>
<evidence type="ECO:0000256" key="7">
    <source>
        <dbReference type="SAM" id="MobiDB-lite"/>
    </source>
</evidence>
<dbReference type="EMBL" id="QZFV01000065">
    <property type="protein sequence ID" value="RJQ88156.1"/>
    <property type="molecule type" value="Genomic_DNA"/>
</dbReference>
<evidence type="ECO:0000256" key="2">
    <source>
        <dbReference type="ARBA" id="ARBA00022598"/>
    </source>
</evidence>
<dbReference type="Pfam" id="PF00120">
    <property type="entry name" value="Gln-synt_C"/>
    <property type="match status" value="1"/>
</dbReference>
<dbReference type="Gene3D" id="3.10.20.70">
    <property type="entry name" value="Glutamine synthetase, N-terminal domain"/>
    <property type="match status" value="1"/>
</dbReference>
<organism evidence="10 11">
    <name type="scientific">Amycolatopsis panacis</name>
    <dbReference type="NCBI Taxonomy" id="2340917"/>
    <lineage>
        <taxon>Bacteria</taxon>
        <taxon>Bacillati</taxon>
        <taxon>Actinomycetota</taxon>
        <taxon>Actinomycetes</taxon>
        <taxon>Pseudonocardiales</taxon>
        <taxon>Pseudonocardiaceae</taxon>
        <taxon>Amycolatopsis</taxon>
    </lineage>
</organism>
<dbReference type="PROSITE" id="PS51987">
    <property type="entry name" value="GS_CATALYTIC"/>
    <property type="match status" value="1"/>
</dbReference>
<evidence type="ECO:0000313" key="10">
    <source>
        <dbReference type="EMBL" id="RJQ88156.1"/>
    </source>
</evidence>
<dbReference type="PANTHER" id="PTHR43785">
    <property type="entry name" value="GAMMA-GLUTAMYLPUTRESCINE SYNTHETASE"/>
    <property type="match status" value="1"/>
</dbReference>
<dbReference type="InterPro" id="IPR036651">
    <property type="entry name" value="Gln_synt_N_sf"/>
</dbReference>
<feature type="compositionally biased region" description="Basic and acidic residues" evidence="7">
    <location>
        <begin position="65"/>
        <end position="85"/>
    </location>
</feature>
<feature type="compositionally biased region" description="Basic and acidic residues" evidence="7">
    <location>
        <begin position="94"/>
        <end position="114"/>
    </location>
</feature>
<feature type="region of interest" description="Disordered" evidence="7">
    <location>
        <begin position="58"/>
        <end position="227"/>
    </location>
</feature>
<feature type="domain" description="GS beta-grasp" evidence="8">
    <location>
        <begin position="242"/>
        <end position="334"/>
    </location>
</feature>
<feature type="region of interest" description="Disordered" evidence="7">
    <location>
        <begin position="1"/>
        <end position="43"/>
    </location>
</feature>
<gene>
    <name evidence="10" type="ORF">D5S19_07500</name>
</gene>
<evidence type="ECO:0000259" key="8">
    <source>
        <dbReference type="PROSITE" id="PS51986"/>
    </source>
</evidence>
<evidence type="ECO:0000256" key="6">
    <source>
        <dbReference type="RuleBase" id="RU000384"/>
    </source>
</evidence>
<name>A0A419I7W8_9PSEU</name>
<feature type="compositionally biased region" description="Basic and acidic residues" evidence="7">
    <location>
        <begin position="149"/>
        <end position="168"/>
    </location>
</feature>
<comment type="caution">
    <text evidence="10">The sequence shown here is derived from an EMBL/GenBank/DDBJ whole genome shotgun (WGS) entry which is preliminary data.</text>
</comment>
<evidence type="ECO:0000256" key="5">
    <source>
        <dbReference type="PROSITE-ProRule" id="PRU01330"/>
    </source>
</evidence>
<dbReference type="InterPro" id="IPR014746">
    <property type="entry name" value="Gln_synth/guanido_kin_cat_dom"/>
</dbReference>
<evidence type="ECO:0000313" key="11">
    <source>
        <dbReference type="Proteomes" id="UP000285112"/>
    </source>
</evidence>
<dbReference type="AlphaFoldDB" id="A0A419I7W8"/>
<evidence type="ECO:0000256" key="4">
    <source>
        <dbReference type="ARBA" id="ARBA00022840"/>
    </source>
</evidence>
<dbReference type="PROSITE" id="PS51986">
    <property type="entry name" value="GS_BETA_GRASP"/>
    <property type="match status" value="1"/>
</dbReference>
<keyword evidence="11" id="KW-1185">Reference proteome</keyword>
<feature type="compositionally biased region" description="Polar residues" evidence="7">
    <location>
        <begin position="1"/>
        <end position="13"/>
    </location>
</feature>
<dbReference type="Gene3D" id="3.30.590.10">
    <property type="entry name" value="Glutamine synthetase/guanido kinase, catalytic domain"/>
    <property type="match status" value="1"/>
</dbReference>
<feature type="domain" description="GS catalytic" evidence="9">
    <location>
        <begin position="341"/>
        <end position="673"/>
    </location>
</feature>
<reference evidence="10 11" key="1">
    <citation type="submission" date="2018-09" db="EMBL/GenBank/DDBJ databases">
        <title>YIM PH 21725 draft genome.</title>
        <authorList>
            <person name="Miao C."/>
        </authorList>
    </citation>
    <scope>NUCLEOTIDE SEQUENCE [LARGE SCALE GENOMIC DNA]</scope>
    <source>
        <strain evidence="11">YIM PH21725</strain>
    </source>
</reference>
<dbReference type="InterPro" id="IPR008147">
    <property type="entry name" value="Gln_synt_N"/>
</dbReference>
<dbReference type="Pfam" id="PF16952">
    <property type="entry name" value="Gln-synt_N_2"/>
    <property type="match status" value="1"/>
</dbReference>
<keyword evidence="2" id="KW-0436">Ligase</keyword>
<dbReference type="GO" id="GO:0004356">
    <property type="term" value="F:glutamine synthetase activity"/>
    <property type="evidence" value="ECO:0007669"/>
    <property type="project" value="InterPro"/>
</dbReference>
<proteinExistence type="inferred from homology"/>
<accession>A0A419I7W8</accession>
<keyword evidence="4" id="KW-0067">ATP-binding</keyword>
<keyword evidence="3" id="KW-0547">Nucleotide-binding</keyword>
<dbReference type="GO" id="GO:0006542">
    <property type="term" value="P:glutamine biosynthetic process"/>
    <property type="evidence" value="ECO:0007669"/>
    <property type="project" value="InterPro"/>
</dbReference>
<dbReference type="GO" id="GO:0005524">
    <property type="term" value="F:ATP binding"/>
    <property type="evidence" value="ECO:0007669"/>
    <property type="project" value="UniProtKB-KW"/>
</dbReference>
<sequence>MNQPASQPWQPDNATDGGGGVGDLLDLDGSTECEADGERLPGFGACEAGQIEWDPVAERGAAGDQRVRLGEPEARYGDLTRHAEHATATARQPELTRHDATAGDPPDRAKRAEHATGPAGQLNRTGRTEHTTATAEQLRQAKPLNHATRTAEHPDQADRNTAESDSPNRTKHAPTTAGPPDRTDHAATDTGQQDRTGHAEHTTTNAGPPDRTRHATATGPGPLDRTGLAERGAAEAGRLARAGVELVALTFVDNSGISRVKAVPAGRLAEVAAWGVGASNAFDFFLCTDEIATGTYSLGPVGDLRLHPDLDALTVLVAQPGWAWAPVWKYDQDGVPHPQDARALAATAADRLAAQGLSARMAFELEWVITDPDGVPIVGPAYGYTRLSAHSGYLRTLVSTLDRQHVAVEQIHPEYAAGQFELSVAATDPVHAADLAVLARETVRTVSAAHGFRASFTPKFIPGGVGNGGHVHLSLWDGERNLYAGGTGPFGLTDTAASFAAGIFARLPALLAIGAPSVLSYLRLEPHHWAGVFTAWGWENREAPLRLIRGADGQRETAANLEVKCFDLTANPYLVVAALLFAGLSGVTTGATLPAPVDVDPGLLGPDAAADAGVTRLPQSLAEAVAAFEADDVLPAAFGPPLATTLMDVRRAELSALGELAPDDLCTVMRWLH</sequence>
<dbReference type="PANTHER" id="PTHR43785:SF12">
    <property type="entry name" value="TYPE-1 GLUTAMINE SYNTHETASE 2"/>
    <property type="match status" value="1"/>
</dbReference>
<evidence type="ECO:0000256" key="3">
    <source>
        <dbReference type="ARBA" id="ARBA00022741"/>
    </source>
</evidence>
<dbReference type="SMART" id="SM01230">
    <property type="entry name" value="Gln-synt_C"/>
    <property type="match status" value="1"/>
</dbReference>
<dbReference type="SUPFAM" id="SSF55931">
    <property type="entry name" value="Glutamine synthetase/guanido kinase"/>
    <property type="match status" value="1"/>
</dbReference>
<dbReference type="InterPro" id="IPR008146">
    <property type="entry name" value="Gln_synth_cat_dom"/>
</dbReference>
<feature type="compositionally biased region" description="Acidic residues" evidence="7">
    <location>
        <begin position="25"/>
        <end position="35"/>
    </location>
</feature>
<dbReference type="SUPFAM" id="SSF54368">
    <property type="entry name" value="Glutamine synthetase, N-terminal domain"/>
    <property type="match status" value="1"/>
</dbReference>
<dbReference type="Proteomes" id="UP000285112">
    <property type="component" value="Unassembled WGS sequence"/>
</dbReference>